<feature type="active site" evidence="5 6">
    <location>
        <position position="245"/>
    </location>
</feature>
<evidence type="ECO:0000313" key="11">
    <source>
        <dbReference type="Proteomes" id="UP001165121"/>
    </source>
</evidence>
<evidence type="ECO:0000256" key="6">
    <source>
        <dbReference type="PROSITE-ProRule" id="PRU10007"/>
    </source>
</evidence>
<dbReference type="CDD" id="cd07087">
    <property type="entry name" value="ALDH_F3-13-14_CALDH-like"/>
    <property type="match status" value="1"/>
</dbReference>
<dbReference type="InterPro" id="IPR016162">
    <property type="entry name" value="Ald_DH_N"/>
</dbReference>
<dbReference type="GO" id="GO:0004029">
    <property type="term" value="F:aldehyde dehydrogenase (NAD+) activity"/>
    <property type="evidence" value="ECO:0007669"/>
    <property type="project" value="TreeGrafter"/>
</dbReference>
<feature type="transmembrane region" description="Helical" evidence="8">
    <location>
        <begin position="511"/>
        <end position="530"/>
    </location>
</feature>
<dbReference type="InterPro" id="IPR016161">
    <property type="entry name" value="Ald_DH/histidinol_DH"/>
</dbReference>
<evidence type="ECO:0000256" key="7">
    <source>
        <dbReference type="RuleBase" id="RU003345"/>
    </source>
</evidence>
<sequence>MSLADPPQPYVILADPDTMYGSTTDAPPLPDVARQDTRADVAELRAGFASGATKDLRTRRALLRGLQRLVDENEAQLSDAVWRDLHKHPLELFATEVALLKAELQDFLDYVGDWARPQRKPTNVVNLPGLSYVRPEPLGVVCIIGTWNYPVHLLLMPLAAALAAGNCAVVRLPGDDTTRHLNNLLVQLFDKYMDKRYVRVVYGGVEETKKMLQERYDLIFATGGNFLGKIVAQAAAQHLTPTVLELGGKSPCIVDDTVDLKLAAKRIAWGAFLNAGQTCVRPDYLLVDAKVGDQFVKLLEEEVAAQYGGENVKESESFGRIVNQRMYARLARILEADRKHVGYGGDTDDKQRFIAPTILNFRTSFDSFVSSASMAEELFGPLLPIYYYGSGDLDEPINFIVAREKPLALYHFSSKGANKERVVNETSAGSMVVNDVLMQLSNVNVPFGGVGNSGMGAYHGRYGFDAFSHYKPVIYKNGLLDLPQRYAPYTSSKAFVLRLAMYPFTRLQMRLVKSLSFAAILAIIAVIIRYSV</sequence>
<dbReference type="OrthoDB" id="440325at2759"/>
<evidence type="ECO:0000313" key="10">
    <source>
        <dbReference type="EMBL" id="GMF15094.1"/>
    </source>
</evidence>
<reference evidence="10" key="1">
    <citation type="submission" date="2023-04" db="EMBL/GenBank/DDBJ databases">
        <title>Phytophthora fragariaefolia NBRC 109709.</title>
        <authorList>
            <person name="Ichikawa N."/>
            <person name="Sato H."/>
            <person name="Tonouchi N."/>
        </authorList>
    </citation>
    <scope>NUCLEOTIDE SEQUENCE</scope>
    <source>
        <strain evidence="10">NBRC 109709</strain>
    </source>
</reference>
<keyword evidence="3" id="KW-0520">NAD</keyword>
<evidence type="ECO:0000256" key="2">
    <source>
        <dbReference type="ARBA" id="ARBA00023002"/>
    </source>
</evidence>
<keyword evidence="11" id="KW-1185">Reference proteome</keyword>
<dbReference type="InterPro" id="IPR016163">
    <property type="entry name" value="Ald_DH_C"/>
</dbReference>
<dbReference type="PROSITE" id="PS00687">
    <property type="entry name" value="ALDEHYDE_DEHYDR_GLU"/>
    <property type="match status" value="1"/>
</dbReference>
<evidence type="ECO:0000259" key="9">
    <source>
        <dbReference type="Pfam" id="PF00171"/>
    </source>
</evidence>
<keyword evidence="2 4" id="KW-0560">Oxidoreductase</keyword>
<keyword evidence="8" id="KW-0472">Membrane</keyword>
<gene>
    <name evidence="10" type="ORF">Pfra01_000029500</name>
</gene>
<dbReference type="Pfam" id="PF00171">
    <property type="entry name" value="Aldedh"/>
    <property type="match status" value="1"/>
</dbReference>
<dbReference type="AlphaFoldDB" id="A0A9W6TIX5"/>
<feature type="domain" description="Aldehyde dehydrogenase" evidence="9">
    <location>
        <begin position="32"/>
        <end position="472"/>
    </location>
</feature>
<keyword evidence="8" id="KW-0812">Transmembrane</keyword>
<dbReference type="InterPro" id="IPR015590">
    <property type="entry name" value="Aldehyde_DH_dom"/>
</dbReference>
<evidence type="ECO:0000256" key="3">
    <source>
        <dbReference type="ARBA" id="ARBA00023027"/>
    </source>
</evidence>
<dbReference type="GO" id="GO:0006081">
    <property type="term" value="P:aldehyde metabolic process"/>
    <property type="evidence" value="ECO:0007669"/>
    <property type="project" value="InterPro"/>
</dbReference>
<dbReference type="SUPFAM" id="SSF53720">
    <property type="entry name" value="ALDH-like"/>
    <property type="match status" value="1"/>
</dbReference>
<evidence type="ECO:0000256" key="5">
    <source>
        <dbReference type="PIRSR" id="PIRSR036492-1"/>
    </source>
</evidence>
<proteinExistence type="inferred from homology"/>
<dbReference type="InterPro" id="IPR029510">
    <property type="entry name" value="Ald_DH_CS_GLU"/>
</dbReference>
<evidence type="ECO:0000256" key="1">
    <source>
        <dbReference type="ARBA" id="ARBA00009986"/>
    </source>
</evidence>
<dbReference type="GO" id="GO:0005737">
    <property type="term" value="C:cytoplasm"/>
    <property type="evidence" value="ECO:0007669"/>
    <property type="project" value="TreeGrafter"/>
</dbReference>
<comment type="caution">
    <text evidence="10">The sequence shown here is derived from an EMBL/GenBank/DDBJ whole genome shotgun (WGS) entry which is preliminary data.</text>
</comment>
<dbReference type="Gene3D" id="3.40.309.10">
    <property type="entry name" value="Aldehyde Dehydrogenase, Chain A, domain 2"/>
    <property type="match status" value="1"/>
</dbReference>
<dbReference type="PIRSF" id="PIRSF036492">
    <property type="entry name" value="ALDH"/>
    <property type="match status" value="1"/>
</dbReference>
<dbReference type="Proteomes" id="UP001165121">
    <property type="component" value="Unassembled WGS sequence"/>
</dbReference>
<dbReference type="Gene3D" id="3.40.605.10">
    <property type="entry name" value="Aldehyde Dehydrogenase, Chain A, domain 1"/>
    <property type="match status" value="1"/>
</dbReference>
<dbReference type="EMBL" id="BSXT01000024">
    <property type="protein sequence ID" value="GMF15094.1"/>
    <property type="molecule type" value="Genomic_DNA"/>
</dbReference>
<dbReference type="FunFam" id="3.40.309.10:FF:000003">
    <property type="entry name" value="Aldehyde dehydrogenase"/>
    <property type="match status" value="1"/>
</dbReference>
<dbReference type="PANTHER" id="PTHR43570:SF16">
    <property type="entry name" value="ALDEHYDE DEHYDROGENASE TYPE III, ISOFORM Q"/>
    <property type="match status" value="1"/>
</dbReference>
<keyword evidence="8" id="KW-1133">Transmembrane helix</keyword>
<dbReference type="FunFam" id="3.40.605.10:FF:000004">
    <property type="entry name" value="Aldehyde dehydrogenase"/>
    <property type="match status" value="1"/>
</dbReference>
<accession>A0A9W6TIX5</accession>
<comment type="similarity">
    <text evidence="1 4 7">Belongs to the aldehyde dehydrogenase family.</text>
</comment>
<evidence type="ECO:0000256" key="8">
    <source>
        <dbReference type="SAM" id="Phobius"/>
    </source>
</evidence>
<evidence type="ECO:0000256" key="4">
    <source>
        <dbReference type="PIRNR" id="PIRNR036492"/>
    </source>
</evidence>
<dbReference type="PANTHER" id="PTHR43570">
    <property type="entry name" value="ALDEHYDE DEHYDROGENASE"/>
    <property type="match status" value="1"/>
</dbReference>
<feature type="active site" evidence="5">
    <location>
        <position position="279"/>
    </location>
</feature>
<dbReference type="InterPro" id="IPR012394">
    <property type="entry name" value="Aldehyde_DH_NAD(P)"/>
</dbReference>
<organism evidence="10 11">
    <name type="scientific">Phytophthora fragariaefolia</name>
    <dbReference type="NCBI Taxonomy" id="1490495"/>
    <lineage>
        <taxon>Eukaryota</taxon>
        <taxon>Sar</taxon>
        <taxon>Stramenopiles</taxon>
        <taxon>Oomycota</taxon>
        <taxon>Peronosporomycetes</taxon>
        <taxon>Peronosporales</taxon>
        <taxon>Peronosporaceae</taxon>
        <taxon>Phytophthora</taxon>
    </lineage>
</organism>
<protein>
    <recommendedName>
        <fullName evidence="4">Aldehyde dehydrogenase</fullName>
    </recommendedName>
</protein>
<name>A0A9W6TIX5_9STRA</name>